<evidence type="ECO:0000313" key="4">
    <source>
        <dbReference type="Proteomes" id="UP000076967"/>
    </source>
</evidence>
<keyword evidence="4" id="KW-1185">Reference proteome</keyword>
<feature type="region of interest" description="Disordered" evidence="1">
    <location>
        <begin position="325"/>
        <end position="366"/>
    </location>
</feature>
<dbReference type="STRING" id="494026.PGLA_07745"/>
<evidence type="ECO:0000259" key="2">
    <source>
        <dbReference type="SMART" id="SM00858"/>
    </source>
</evidence>
<dbReference type="OrthoDB" id="2840666at2"/>
<reference evidence="3 4" key="1">
    <citation type="submission" date="2016-03" db="EMBL/GenBank/DDBJ databases">
        <title>Draft genome sequence of Paenibacillus glacialis DSM 22343.</title>
        <authorList>
            <person name="Shin S.-K."/>
            <person name="Yi H."/>
        </authorList>
    </citation>
    <scope>NUCLEOTIDE SEQUENCE [LARGE SCALE GENOMIC DNA]</scope>
    <source>
        <strain evidence="3 4">DSM 22343</strain>
    </source>
</reference>
<comment type="caution">
    <text evidence="3">The sequence shown here is derived from an EMBL/GenBank/DDBJ whole genome shotgun (WGS) entry which is preliminary data.</text>
</comment>
<gene>
    <name evidence="3" type="ORF">PGLA_07745</name>
</gene>
<sequence>MSTLRRRTKNLILASLSGAVIMGALSAGGITYLIKQHDKEEKTIRLEYQAQIDEAKKLLKEQNSVKKRVVVTSKEIKAGETLTEKDLKVIELPQKDVPDNGIEGIENLLGKVIKIDAGLNTPLISSMVFEEGATPNDLRHQEYTVLQLPTQLKKGQFVDVRIMFPTGQDYTVLSKKKVKDLLGSTVWHEVNEFEILAMQSAIVDAYIHGAILYEITYVDPFMQDESIPNYPINLKVIELIQSDPNILEKAKFSMSTWGRTTIEKSMSEMDEMDIIKVQNGSTMLQQQIINDQTVQQQKDQGITNEQIIQQTSEDAIVNTPEDITKNDAEVGIPTPTSNSDLKETIVQPVDSGEKEKDVFEQPLVNP</sequence>
<dbReference type="SMART" id="SM00858">
    <property type="entry name" value="SAF"/>
    <property type="match status" value="1"/>
</dbReference>
<dbReference type="Proteomes" id="UP000076967">
    <property type="component" value="Unassembled WGS sequence"/>
</dbReference>
<dbReference type="InterPro" id="IPR013974">
    <property type="entry name" value="SAF"/>
</dbReference>
<proteinExistence type="predicted"/>
<protein>
    <recommendedName>
        <fullName evidence="2">SAF domain-containing protein</fullName>
    </recommendedName>
</protein>
<accession>A0A162K8G6</accession>
<dbReference type="CDD" id="cd11614">
    <property type="entry name" value="SAF_CpaB_FlgA_like"/>
    <property type="match status" value="1"/>
</dbReference>
<dbReference type="AlphaFoldDB" id="A0A162K8G6"/>
<dbReference type="Gene3D" id="3.90.1210.10">
    <property type="entry name" value="Antifreeze-like/N-acetylneuraminic acid synthase C-terminal domain"/>
    <property type="match status" value="1"/>
</dbReference>
<evidence type="ECO:0000313" key="3">
    <source>
        <dbReference type="EMBL" id="OAB44536.1"/>
    </source>
</evidence>
<dbReference type="Pfam" id="PF08666">
    <property type="entry name" value="SAF"/>
    <property type="match status" value="1"/>
</dbReference>
<evidence type="ECO:0000256" key="1">
    <source>
        <dbReference type="SAM" id="MobiDB-lite"/>
    </source>
</evidence>
<dbReference type="RefSeq" id="WP_068531170.1">
    <property type="nucleotide sequence ID" value="NZ_LVJH01000007.1"/>
</dbReference>
<name>A0A162K8G6_9BACL</name>
<dbReference type="EMBL" id="LVJH01000007">
    <property type="protein sequence ID" value="OAB44536.1"/>
    <property type="molecule type" value="Genomic_DNA"/>
</dbReference>
<feature type="domain" description="SAF" evidence="2">
    <location>
        <begin position="67"/>
        <end position="129"/>
    </location>
</feature>
<organism evidence="3 4">
    <name type="scientific">Paenibacillus glacialis</name>
    <dbReference type="NCBI Taxonomy" id="494026"/>
    <lineage>
        <taxon>Bacteria</taxon>
        <taxon>Bacillati</taxon>
        <taxon>Bacillota</taxon>
        <taxon>Bacilli</taxon>
        <taxon>Bacillales</taxon>
        <taxon>Paenibacillaceae</taxon>
        <taxon>Paenibacillus</taxon>
    </lineage>
</organism>